<reference evidence="2 3" key="1">
    <citation type="submission" date="2006-06" db="EMBL/GenBank/DDBJ databases">
        <authorList>
            <person name="Moran M.A."/>
            <person name="Ferriera S."/>
            <person name="Johnson J."/>
            <person name="Kravitz S."/>
            <person name="Beeson K."/>
            <person name="Sutton G."/>
            <person name="Rogers Y.-H."/>
            <person name="Friedman R."/>
            <person name="Frazier M."/>
            <person name="Venter J.C."/>
        </authorList>
    </citation>
    <scope>NUCLEOTIDE SEQUENCE [LARGE SCALE GENOMIC DNA]</scope>
    <source>
        <strain evidence="2 3">E-37</strain>
    </source>
</reference>
<feature type="region of interest" description="Disordered" evidence="1">
    <location>
        <begin position="240"/>
        <end position="260"/>
    </location>
</feature>
<dbReference type="eggNOG" id="ENOG502Z9T4">
    <property type="taxonomic scope" value="Bacteria"/>
</dbReference>
<protein>
    <submittedName>
        <fullName evidence="2">Uncharacterized protein</fullName>
    </submittedName>
</protein>
<dbReference type="Proteomes" id="UP000005713">
    <property type="component" value="Unassembled WGS sequence"/>
</dbReference>
<dbReference type="AlphaFoldDB" id="A3JZK4"/>
<dbReference type="EMBL" id="AAYA01000002">
    <property type="protein sequence ID" value="EBA09907.1"/>
    <property type="molecule type" value="Genomic_DNA"/>
</dbReference>
<evidence type="ECO:0000313" key="2">
    <source>
        <dbReference type="EMBL" id="EBA09907.1"/>
    </source>
</evidence>
<organism evidence="2 3">
    <name type="scientific">Sagittula stellata (strain ATCC 700073 / DSM 11524 / E-37)</name>
    <dbReference type="NCBI Taxonomy" id="388399"/>
    <lineage>
        <taxon>Bacteria</taxon>
        <taxon>Pseudomonadati</taxon>
        <taxon>Pseudomonadota</taxon>
        <taxon>Alphaproteobacteria</taxon>
        <taxon>Rhodobacterales</taxon>
        <taxon>Roseobacteraceae</taxon>
        <taxon>Sagittula</taxon>
    </lineage>
</organism>
<sequence length="326" mass="35822">MRASAASGRSGTVTTMQIILHLGAHRAATTSFQAYLRAHRADLEARRLGFWGPWRTRKGLLHGVAEAPESPAQARRATGRVRLALEGARKTGTARLVVSDENMLGMPRRCLRRATLYPGAGERVARLAKAFGHVNTICLQVRALDAWWASLIGHLIPRGAPAPSEETLARIAANPRSWRELVTELACACPEAEILVTPFEAFCDRPDRLLTVMSGLTHLPVARPGAFWRNRHLDLSGLRTTLSDRGEDPGHMPEGEGRYMPFTDGQRACLREAYADDLFWLEAGADGLATLKADPDPGRRRLTLAAGLKERGHTHDGSARRLARDR</sequence>
<comment type="caution">
    <text evidence="2">The sequence shown here is derived from an EMBL/GenBank/DDBJ whole genome shotgun (WGS) entry which is preliminary data.</text>
</comment>
<evidence type="ECO:0000313" key="3">
    <source>
        <dbReference type="Proteomes" id="UP000005713"/>
    </source>
</evidence>
<feature type="compositionally biased region" description="Basic and acidic residues" evidence="1">
    <location>
        <begin position="242"/>
        <end position="257"/>
    </location>
</feature>
<evidence type="ECO:0000256" key="1">
    <source>
        <dbReference type="SAM" id="MobiDB-lite"/>
    </source>
</evidence>
<keyword evidence="3" id="KW-1185">Reference proteome</keyword>
<name>A3JZK4_SAGS3</name>
<dbReference type="SUPFAM" id="SSF52540">
    <property type="entry name" value="P-loop containing nucleoside triphosphate hydrolases"/>
    <property type="match status" value="1"/>
</dbReference>
<dbReference type="InterPro" id="IPR027417">
    <property type="entry name" value="P-loop_NTPase"/>
</dbReference>
<accession>A3JZK4</accession>
<proteinExistence type="predicted"/>
<gene>
    <name evidence="2" type="ORF">SSE37_08863</name>
</gene>